<name>A0A9X2ZF82_9FLAO</name>
<keyword evidence="2" id="KW-0328">Glycosyltransferase</keyword>
<dbReference type="SUPFAM" id="SSF53448">
    <property type="entry name" value="Nucleotide-diphospho-sugar transferases"/>
    <property type="match status" value="1"/>
</dbReference>
<evidence type="ECO:0000313" key="2">
    <source>
        <dbReference type="EMBL" id="MCV9927467.1"/>
    </source>
</evidence>
<keyword evidence="3" id="KW-1185">Reference proteome</keyword>
<reference evidence="2" key="1">
    <citation type="submission" date="2022-10" db="EMBL/GenBank/DDBJ databases">
        <title>Two novel species of Flavobacterium.</title>
        <authorList>
            <person name="Liu Q."/>
            <person name="Xin Y.-H."/>
        </authorList>
    </citation>
    <scope>NUCLEOTIDE SEQUENCE</scope>
    <source>
        <strain evidence="2">LS1R49</strain>
    </source>
</reference>
<dbReference type="RefSeq" id="WP_264205605.1">
    <property type="nucleotide sequence ID" value="NZ_JAOZEW010000005.1"/>
</dbReference>
<dbReference type="Proteomes" id="UP001151079">
    <property type="component" value="Unassembled WGS sequence"/>
</dbReference>
<protein>
    <submittedName>
        <fullName evidence="2">Glycosyltransferase</fullName>
        <ecNumber evidence="2">2.4.-.-</ecNumber>
    </submittedName>
</protein>
<feature type="domain" description="Glycosyltransferase 2-like" evidence="1">
    <location>
        <begin position="211"/>
        <end position="326"/>
    </location>
</feature>
<dbReference type="AlphaFoldDB" id="A0A9X2ZF82"/>
<dbReference type="InterPro" id="IPR050834">
    <property type="entry name" value="Glycosyltransf_2"/>
</dbReference>
<dbReference type="PANTHER" id="PTHR43685:SF3">
    <property type="entry name" value="SLR2126 PROTEIN"/>
    <property type="match status" value="1"/>
</dbReference>
<evidence type="ECO:0000259" key="1">
    <source>
        <dbReference type="Pfam" id="PF00535"/>
    </source>
</evidence>
<dbReference type="GO" id="GO:0016757">
    <property type="term" value="F:glycosyltransferase activity"/>
    <property type="evidence" value="ECO:0007669"/>
    <property type="project" value="UniProtKB-KW"/>
</dbReference>
<dbReference type="PANTHER" id="PTHR43685">
    <property type="entry name" value="GLYCOSYLTRANSFERASE"/>
    <property type="match status" value="1"/>
</dbReference>
<gene>
    <name evidence="2" type="ORF">OIU83_07375</name>
</gene>
<evidence type="ECO:0000313" key="3">
    <source>
        <dbReference type="Proteomes" id="UP001151079"/>
    </source>
</evidence>
<dbReference type="InterPro" id="IPR029044">
    <property type="entry name" value="Nucleotide-diphossugar_trans"/>
</dbReference>
<organism evidence="2 3">
    <name type="scientific">Flavobacterium shii</name>
    <dbReference type="NCBI Taxonomy" id="2987687"/>
    <lineage>
        <taxon>Bacteria</taxon>
        <taxon>Pseudomonadati</taxon>
        <taxon>Bacteroidota</taxon>
        <taxon>Flavobacteriia</taxon>
        <taxon>Flavobacteriales</taxon>
        <taxon>Flavobacteriaceae</taxon>
        <taxon>Flavobacterium</taxon>
    </lineage>
</organism>
<dbReference type="Pfam" id="PF00535">
    <property type="entry name" value="Glycos_transf_2"/>
    <property type="match status" value="1"/>
</dbReference>
<proteinExistence type="predicted"/>
<comment type="caution">
    <text evidence="2">The sequence shown here is derived from an EMBL/GenBank/DDBJ whole genome shotgun (WGS) entry which is preliminary data.</text>
</comment>
<dbReference type="EMBL" id="JAOZEW010000005">
    <property type="protein sequence ID" value="MCV9927467.1"/>
    <property type="molecule type" value="Genomic_DNA"/>
</dbReference>
<dbReference type="InterPro" id="IPR001173">
    <property type="entry name" value="Glyco_trans_2-like"/>
</dbReference>
<keyword evidence="2" id="KW-0808">Transferase</keyword>
<accession>A0A9X2ZF82</accession>
<dbReference type="EC" id="2.4.-.-" evidence="2"/>
<sequence length="519" mass="60335">MKQFVKMLDLKWFTNSNGDVILYTGVPDFHKLETLSCGVGDIWHSSFEQGYKNAFPELVYQTATFFSYINDFDNLDECVSWRINPHAFAIRKSVWQILGGFDLEYINPQMQALDFGYNALGNSAAITLYVKGLYNNSSKDKVIITAKDRYVFFKKNFKIDHSIYMLYRKGFWRWSELNAFFYANKNFRKGSKKSLVAPRQLNNIEGSPSVSYIIPTMMRQDFAVQLLNDLSNQTYTVTQVIIVDATPEDQRIENIYHEKQYPFELIVKWQETKGSCRARNEAIDLCTSDYIVFGDDDIRIQPNFIENHIRILQTYKANASDGLDITADNQKQGFEDLEIKLKKIDHKRWKVGISETFNNANTCVRAEYVRRLVGNDINFDGGYGEDSDFGMSLIKIGVAIVSNPFSVNLHLKPSVGGYRFWGNQAKIMGKKRKTQPWELDSPVKLIRPVPSPTIMYGIVKHYTPQQVLEYKYKHFFLYVLKGSKTGLIYRFLRLPYKKLQFKRSLFYARKLNELGTRHK</sequence>
<dbReference type="Gene3D" id="3.90.550.10">
    <property type="entry name" value="Spore Coat Polysaccharide Biosynthesis Protein SpsA, Chain A"/>
    <property type="match status" value="1"/>
</dbReference>